<dbReference type="PROSITE" id="PS00092">
    <property type="entry name" value="N6_MTASE"/>
    <property type="match status" value="1"/>
</dbReference>
<keyword evidence="4 11" id="KW-0808">Transferase</keyword>
<feature type="domain" description="N6 adenine-specific DNA methyltransferase N-terminal" evidence="10">
    <location>
        <begin position="10"/>
        <end position="120"/>
    </location>
</feature>
<evidence type="ECO:0000256" key="2">
    <source>
        <dbReference type="ARBA" id="ARBA00011900"/>
    </source>
</evidence>
<evidence type="ECO:0000256" key="7">
    <source>
        <dbReference type="ARBA" id="ARBA00047942"/>
    </source>
</evidence>
<dbReference type="Proteomes" id="UP000886355">
    <property type="component" value="Unassembled WGS sequence"/>
</dbReference>
<sequence>MAIKKSELYSSIWQSCDELRGGMDASQYKDYVLVLLFIKYISDKYAGQPYPEIIIPKGSSFKDMVALKGKSDIGDQINKKIVAPLVRANKLSNFPDFNDASKLGSGKEMVDRLTNLIAIFENPALDFSKNRAEGDDILGDAYEYLMRHFATESGKSKGQFYTPAEVSRVIARIIGIREDKTSHETTVYDPTCGSGSLLLKVSDVAQTKVTIYGQEKDGATSGLARMNMILHDNASALIVQGNTLTNPKFKDGQTLKTFDYVVANPPFSDKRWRTGLDPLNDDYERFKSFGVPPAKQGDYAYLLHIVRSLKSTGTGACILPHGVLFRGNAEAEIRRNLVRKGYIKGIIGLPANLFYGTGIPACIVVVDKENAPARKGIFMIDASKGFMKDGPKNRLRERDIHRIVDVFNKQLEIPKYSRMVAFEEIEKNEYNLNIPRYIDSTEPEDLQNIEGHLNGGIPSDDVEALQRYWEICPGLRDVLFKDNRPGFVDLAVEKAAIRSTINEHPEFIAFTDRMKKHSQQWKKKQSRELKRLTADIKPKTIISQISEDILAHYTNQPLIDPYDIYQHLMDYWAETMQDDCYLIATDGWNAQTYRIIERNKKGKEKDKGWTCDLVPKSLIVAKYFAEEQAAIEKLTAELENISARKTELEEEHSGEDGAFSELDKINKSNIKTRLKEIKGDKEAEDELVVLNEWIRFSDKETKLKKEIKEADADLDRKAYNKYPTLTEEEIKTLVVDDKWLAVLEARIQGEMDRISQTLARRVKELAERYETPMPEIESEVSELEAKVNNHLKRMGFKWK</sequence>
<dbReference type="InterPro" id="IPR038333">
    <property type="entry name" value="T1MK-like_N_sf"/>
</dbReference>
<dbReference type="SUPFAM" id="SSF53335">
    <property type="entry name" value="S-adenosyl-L-methionine-dependent methyltransferases"/>
    <property type="match status" value="1"/>
</dbReference>
<dbReference type="Pfam" id="PF02384">
    <property type="entry name" value="N6_Mtase"/>
    <property type="match status" value="1"/>
</dbReference>
<dbReference type="PRINTS" id="PR00507">
    <property type="entry name" value="N12N6MTFRASE"/>
</dbReference>
<evidence type="ECO:0000256" key="3">
    <source>
        <dbReference type="ARBA" id="ARBA00022603"/>
    </source>
</evidence>
<comment type="catalytic activity">
    <reaction evidence="7">
        <text>a 2'-deoxyadenosine in DNA + S-adenosyl-L-methionine = an N(6)-methyl-2'-deoxyadenosine in DNA + S-adenosyl-L-homocysteine + H(+)</text>
        <dbReference type="Rhea" id="RHEA:15197"/>
        <dbReference type="Rhea" id="RHEA-COMP:12418"/>
        <dbReference type="Rhea" id="RHEA-COMP:12419"/>
        <dbReference type="ChEBI" id="CHEBI:15378"/>
        <dbReference type="ChEBI" id="CHEBI:57856"/>
        <dbReference type="ChEBI" id="CHEBI:59789"/>
        <dbReference type="ChEBI" id="CHEBI:90615"/>
        <dbReference type="ChEBI" id="CHEBI:90616"/>
        <dbReference type="EC" id="2.1.1.72"/>
    </reaction>
</comment>
<dbReference type="InterPro" id="IPR003356">
    <property type="entry name" value="DNA_methylase_A-5"/>
</dbReference>
<dbReference type="GO" id="GO:0009307">
    <property type="term" value="P:DNA restriction-modification system"/>
    <property type="evidence" value="ECO:0007669"/>
    <property type="project" value="UniProtKB-KW"/>
</dbReference>
<gene>
    <name evidence="11" type="ORF">ENG14_03565</name>
</gene>
<dbReference type="GO" id="GO:0009007">
    <property type="term" value="F:site-specific DNA-methyltransferase (adenine-specific) activity"/>
    <property type="evidence" value="ECO:0007669"/>
    <property type="project" value="UniProtKB-EC"/>
</dbReference>
<evidence type="ECO:0000256" key="8">
    <source>
        <dbReference type="SAM" id="Coils"/>
    </source>
</evidence>
<keyword evidence="6" id="KW-0680">Restriction system</keyword>
<dbReference type="Pfam" id="PF12161">
    <property type="entry name" value="HsdM_N"/>
    <property type="match status" value="1"/>
</dbReference>
<proteinExistence type="inferred from homology"/>
<accession>A0A7C1AYC8</accession>
<dbReference type="InterPro" id="IPR051537">
    <property type="entry name" value="DNA_Adenine_Mtase"/>
</dbReference>
<protein>
    <recommendedName>
        <fullName evidence="2">site-specific DNA-methyltransferase (adenine-specific)</fullName>
        <ecNumber evidence="2">2.1.1.72</ecNumber>
    </recommendedName>
</protein>
<dbReference type="GO" id="GO:0003677">
    <property type="term" value="F:DNA binding"/>
    <property type="evidence" value="ECO:0007669"/>
    <property type="project" value="InterPro"/>
</dbReference>
<feature type="coiled-coil region" evidence="8">
    <location>
        <begin position="624"/>
        <end position="651"/>
    </location>
</feature>
<dbReference type="InterPro" id="IPR004546">
    <property type="entry name" value="Restrct_endonuc_T1M"/>
</dbReference>
<dbReference type="PANTHER" id="PTHR42933">
    <property type="entry name" value="SLR6095 PROTEIN"/>
    <property type="match status" value="1"/>
</dbReference>
<feature type="domain" description="DNA methylase adenine-specific" evidence="9">
    <location>
        <begin position="135"/>
        <end position="444"/>
    </location>
</feature>
<evidence type="ECO:0000256" key="6">
    <source>
        <dbReference type="ARBA" id="ARBA00022747"/>
    </source>
</evidence>
<dbReference type="AlphaFoldDB" id="A0A7C1AYC8"/>
<dbReference type="InterPro" id="IPR029063">
    <property type="entry name" value="SAM-dependent_MTases_sf"/>
</dbReference>
<dbReference type="PANTHER" id="PTHR42933:SF3">
    <property type="entry name" value="TYPE I RESTRICTION ENZYME MJAVIII METHYLASE SUBUNIT"/>
    <property type="match status" value="1"/>
</dbReference>
<evidence type="ECO:0000259" key="9">
    <source>
        <dbReference type="Pfam" id="PF02384"/>
    </source>
</evidence>
<organism evidence="11">
    <name type="scientific">Thermodesulforhabdus norvegica</name>
    <dbReference type="NCBI Taxonomy" id="39841"/>
    <lineage>
        <taxon>Bacteria</taxon>
        <taxon>Pseudomonadati</taxon>
        <taxon>Thermodesulfobacteriota</taxon>
        <taxon>Syntrophobacteria</taxon>
        <taxon>Syntrophobacterales</taxon>
        <taxon>Thermodesulforhabdaceae</taxon>
        <taxon>Thermodesulforhabdus</taxon>
    </lineage>
</organism>
<dbReference type="Gene3D" id="1.20.1260.30">
    <property type="match status" value="2"/>
</dbReference>
<dbReference type="NCBIfam" id="TIGR00497">
    <property type="entry name" value="hsdM"/>
    <property type="match status" value="1"/>
</dbReference>
<comment type="caution">
    <text evidence="11">The sequence shown here is derived from an EMBL/GenBank/DDBJ whole genome shotgun (WGS) entry which is preliminary data.</text>
</comment>
<keyword evidence="3 11" id="KW-0489">Methyltransferase</keyword>
<dbReference type="GO" id="GO:0032259">
    <property type="term" value="P:methylation"/>
    <property type="evidence" value="ECO:0007669"/>
    <property type="project" value="UniProtKB-KW"/>
</dbReference>
<dbReference type="EMBL" id="DQZW01000168">
    <property type="protein sequence ID" value="HDL89962.1"/>
    <property type="molecule type" value="Genomic_DNA"/>
</dbReference>
<evidence type="ECO:0000256" key="1">
    <source>
        <dbReference type="ARBA" id="ARBA00006594"/>
    </source>
</evidence>
<evidence type="ECO:0000256" key="4">
    <source>
        <dbReference type="ARBA" id="ARBA00022679"/>
    </source>
</evidence>
<dbReference type="Gene3D" id="3.40.50.150">
    <property type="entry name" value="Vaccinia Virus protein VP39"/>
    <property type="match status" value="1"/>
</dbReference>
<evidence type="ECO:0000256" key="5">
    <source>
        <dbReference type="ARBA" id="ARBA00022691"/>
    </source>
</evidence>
<keyword evidence="5" id="KW-0949">S-adenosyl-L-methionine</keyword>
<dbReference type="GO" id="GO:0008170">
    <property type="term" value="F:N-methyltransferase activity"/>
    <property type="evidence" value="ECO:0007669"/>
    <property type="project" value="InterPro"/>
</dbReference>
<name>A0A7C1AYC8_9BACT</name>
<dbReference type="InterPro" id="IPR002052">
    <property type="entry name" value="DNA_methylase_N6_adenine_CS"/>
</dbReference>
<evidence type="ECO:0000313" key="11">
    <source>
        <dbReference type="EMBL" id="HDL89962.1"/>
    </source>
</evidence>
<dbReference type="EC" id="2.1.1.72" evidence="2"/>
<dbReference type="InterPro" id="IPR022749">
    <property type="entry name" value="D12N6_MeTrfase_N"/>
</dbReference>
<comment type="similarity">
    <text evidence="1">Belongs to the N(4)/N(6)-methyltransferase family.</text>
</comment>
<keyword evidence="8" id="KW-0175">Coiled coil</keyword>
<evidence type="ECO:0000259" key="10">
    <source>
        <dbReference type="Pfam" id="PF12161"/>
    </source>
</evidence>
<reference evidence="11" key="1">
    <citation type="journal article" date="2020" name="mSystems">
        <title>Genome- and Community-Level Interaction Insights into Carbon Utilization and Element Cycling Functions of Hydrothermarchaeota in Hydrothermal Sediment.</title>
        <authorList>
            <person name="Zhou Z."/>
            <person name="Liu Y."/>
            <person name="Xu W."/>
            <person name="Pan J."/>
            <person name="Luo Z.H."/>
            <person name="Li M."/>
        </authorList>
    </citation>
    <scope>NUCLEOTIDE SEQUENCE [LARGE SCALE GENOMIC DNA]</scope>
    <source>
        <strain evidence="11">HyVt-19</strain>
    </source>
</reference>